<dbReference type="SUPFAM" id="SSF47413">
    <property type="entry name" value="lambda repressor-like DNA-binding domains"/>
    <property type="match status" value="1"/>
</dbReference>
<evidence type="ECO:0000259" key="1">
    <source>
        <dbReference type="PROSITE" id="PS50943"/>
    </source>
</evidence>
<dbReference type="SUPFAM" id="SSF51306">
    <property type="entry name" value="LexA/Signal peptidase"/>
    <property type="match status" value="1"/>
</dbReference>
<accession>A0ABY2TCP8</accession>
<dbReference type="Proteomes" id="UP000308539">
    <property type="component" value="Unassembled WGS sequence"/>
</dbReference>
<sequence length="212" mass="23933">MQRGEKLTNFMRERGFNVSSISRESGVPYTTVRSMIENNLVNSSIDNVIKLCRTLGITVENLLEEDTTALKEGNDYTYRFLPTVKISAGLPIDVECVDEIETITIPDELLGKYAGCEDIFFMRVNGESMNKTIPHDSLIAVKSCSVGDLKNGDIVVYSNGYDYSVKFFYEADDKFIFRPNSSDPIFTDHTVEKVNEDLRLHGKVVTYIVNLD</sequence>
<feature type="domain" description="HTH cro/C1-type" evidence="1">
    <location>
        <begin position="7"/>
        <end position="62"/>
    </location>
</feature>
<dbReference type="InterPro" id="IPR039418">
    <property type="entry name" value="LexA-like"/>
</dbReference>
<dbReference type="InterPro" id="IPR001387">
    <property type="entry name" value="Cro/C1-type_HTH"/>
</dbReference>
<dbReference type="InterPro" id="IPR036286">
    <property type="entry name" value="LexA/Signal_pep-like_sf"/>
</dbReference>
<dbReference type="RefSeq" id="WP_025220177.1">
    <property type="nucleotide sequence ID" value="NZ_CP006837.1"/>
</dbReference>
<comment type="caution">
    <text evidence="2">The sequence shown here is derived from an EMBL/GenBank/DDBJ whole genome shotgun (WGS) entry which is preliminary data.</text>
</comment>
<name>A0ABY2TCP8_9BACI</name>
<proteinExistence type="predicted"/>
<dbReference type="Pfam" id="PF13443">
    <property type="entry name" value="HTH_26"/>
    <property type="match status" value="1"/>
</dbReference>
<dbReference type="InterPro" id="IPR015927">
    <property type="entry name" value="Peptidase_S24_S26A/B/C"/>
</dbReference>
<organism evidence="2 3">
    <name type="scientific">Lysinibacillus varians</name>
    <dbReference type="NCBI Taxonomy" id="1145276"/>
    <lineage>
        <taxon>Bacteria</taxon>
        <taxon>Bacillati</taxon>
        <taxon>Bacillota</taxon>
        <taxon>Bacilli</taxon>
        <taxon>Bacillales</taxon>
        <taxon>Bacillaceae</taxon>
        <taxon>Lysinibacillus</taxon>
    </lineage>
</organism>
<dbReference type="CDD" id="cd06529">
    <property type="entry name" value="S24_LexA-like"/>
    <property type="match status" value="1"/>
</dbReference>
<evidence type="ECO:0000313" key="3">
    <source>
        <dbReference type="Proteomes" id="UP000308539"/>
    </source>
</evidence>
<dbReference type="Gene3D" id="2.10.109.10">
    <property type="entry name" value="Umud Fragment, subunit A"/>
    <property type="match status" value="1"/>
</dbReference>
<gene>
    <name evidence="2" type="ORF">FC752_05795</name>
</gene>
<reference evidence="2 3" key="1">
    <citation type="submission" date="2019-04" db="EMBL/GenBank/DDBJ databases">
        <title>Lysinibacillus genome sequencing.</title>
        <authorList>
            <person name="Dunlap C."/>
        </authorList>
    </citation>
    <scope>NUCLEOTIDE SEQUENCE [LARGE SCALE GENOMIC DNA]</scope>
    <source>
        <strain evidence="2 3">NBRC 109424</strain>
    </source>
</reference>
<dbReference type="Pfam" id="PF00717">
    <property type="entry name" value="Peptidase_S24"/>
    <property type="match status" value="1"/>
</dbReference>
<dbReference type="EMBL" id="SZPV01000013">
    <property type="protein sequence ID" value="TKI66077.1"/>
    <property type="molecule type" value="Genomic_DNA"/>
</dbReference>
<keyword evidence="3" id="KW-1185">Reference proteome</keyword>
<dbReference type="PROSITE" id="PS50943">
    <property type="entry name" value="HTH_CROC1"/>
    <property type="match status" value="1"/>
</dbReference>
<evidence type="ECO:0000313" key="2">
    <source>
        <dbReference type="EMBL" id="TKI66077.1"/>
    </source>
</evidence>
<dbReference type="InterPro" id="IPR010982">
    <property type="entry name" value="Lambda_DNA-bd_dom_sf"/>
</dbReference>
<protein>
    <submittedName>
        <fullName evidence="2">XRE family transcriptional regulator</fullName>
    </submittedName>
</protein>
<dbReference type="CDD" id="cd00093">
    <property type="entry name" value="HTH_XRE"/>
    <property type="match status" value="1"/>
</dbReference>
<dbReference type="Gene3D" id="1.10.260.40">
    <property type="entry name" value="lambda repressor-like DNA-binding domains"/>
    <property type="match status" value="1"/>
</dbReference>